<name>A0A1E4RLU8_9ASCO</name>
<dbReference type="RefSeq" id="XP_020077315.1">
    <property type="nucleotide sequence ID" value="XM_020218984.1"/>
</dbReference>
<evidence type="ECO:0000256" key="2">
    <source>
        <dbReference type="SAM" id="SignalP"/>
    </source>
</evidence>
<protein>
    <recommendedName>
        <fullName evidence="5">SUN-domain-containing protein</fullName>
    </recommendedName>
</protein>
<dbReference type="InterPro" id="IPR053088">
    <property type="entry name" value="Beta-glucosidase/SUN-like"/>
</dbReference>
<dbReference type="PANTHER" id="PTHR31654:SF0">
    <property type="entry name" value="SECRETED BETA-GLUCOSIDASE ADG3-RELATED"/>
    <property type="match status" value="1"/>
</dbReference>
<feature type="chain" id="PRO_5009162365" description="SUN-domain-containing protein" evidence="2">
    <location>
        <begin position="19"/>
        <end position="297"/>
    </location>
</feature>
<gene>
    <name evidence="3" type="ORF">HYPBUDRAFT_11362</name>
</gene>
<evidence type="ECO:0000313" key="4">
    <source>
        <dbReference type="Proteomes" id="UP000095085"/>
    </source>
</evidence>
<dbReference type="EMBL" id="KV454540">
    <property type="protein sequence ID" value="ODV68248.1"/>
    <property type="molecule type" value="Genomic_DNA"/>
</dbReference>
<dbReference type="Pfam" id="PF03856">
    <property type="entry name" value="SUN"/>
    <property type="match status" value="1"/>
</dbReference>
<dbReference type="InterPro" id="IPR005556">
    <property type="entry name" value="SUN"/>
</dbReference>
<dbReference type="PANTHER" id="PTHR31654">
    <property type="entry name" value="SECRETED BETA-GLUCOSIDASE ADG3-RELATED"/>
    <property type="match status" value="1"/>
</dbReference>
<feature type="signal peptide" evidence="2">
    <location>
        <begin position="1"/>
        <end position="18"/>
    </location>
</feature>
<evidence type="ECO:0000256" key="1">
    <source>
        <dbReference type="ARBA" id="ARBA00010579"/>
    </source>
</evidence>
<comment type="similarity">
    <text evidence="1">Belongs to the SUN family.</text>
</comment>
<dbReference type="STRING" id="984485.A0A1E4RLU8"/>
<evidence type="ECO:0008006" key="5">
    <source>
        <dbReference type="Google" id="ProtNLM"/>
    </source>
</evidence>
<evidence type="ECO:0000313" key="3">
    <source>
        <dbReference type="EMBL" id="ODV68248.1"/>
    </source>
</evidence>
<reference evidence="4" key="1">
    <citation type="submission" date="2016-05" db="EMBL/GenBank/DDBJ databases">
        <title>Comparative genomics of biotechnologically important yeasts.</title>
        <authorList>
            <consortium name="DOE Joint Genome Institute"/>
            <person name="Riley R."/>
            <person name="Haridas S."/>
            <person name="Wolfe K.H."/>
            <person name="Lopes M.R."/>
            <person name="Hittinger C.T."/>
            <person name="Goker M."/>
            <person name="Salamov A."/>
            <person name="Wisecaver J."/>
            <person name="Long T.M."/>
            <person name="Aerts A.L."/>
            <person name="Barry K."/>
            <person name="Choi C."/>
            <person name="Clum A."/>
            <person name="Coughlan A.Y."/>
            <person name="Deshpande S."/>
            <person name="Douglass A.P."/>
            <person name="Hanson S.J."/>
            <person name="Klenk H.-P."/>
            <person name="Labutti K."/>
            <person name="Lapidus A."/>
            <person name="Lindquist E."/>
            <person name="Lipzen A."/>
            <person name="Meier-Kolthoff J.P."/>
            <person name="Ohm R.A."/>
            <person name="Otillar R.P."/>
            <person name="Pangilinan J."/>
            <person name="Peng Y."/>
            <person name="Rokas A."/>
            <person name="Rosa C.A."/>
            <person name="Scheuner C."/>
            <person name="Sibirny A.A."/>
            <person name="Slot J.C."/>
            <person name="Stielow J.B."/>
            <person name="Sun H."/>
            <person name="Kurtzman C.P."/>
            <person name="Blackwell M."/>
            <person name="Grigoriev I.V."/>
            <person name="Jeffries T.W."/>
        </authorList>
    </citation>
    <scope>NUCLEOTIDE SEQUENCE [LARGE SCALE GENOMIC DNA]</scope>
    <source>
        <strain evidence="4">NRRL Y-1933</strain>
    </source>
</reference>
<keyword evidence="4" id="KW-1185">Reference proteome</keyword>
<organism evidence="3 4">
    <name type="scientific">Hyphopichia burtonii NRRL Y-1933</name>
    <dbReference type="NCBI Taxonomy" id="984485"/>
    <lineage>
        <taxon>Eukaryota</taxon>
        <taxon>Fungi</taxon>
        <taxon>Dikarya</taxon>
        <taxon>Ascomycota</taxon>
        <taxon>Saccharomycotina</taxon>
        <taxon>Pichiomycetes</taxon>
        <taxon>Debaryomycetaceae</taxon>
        <taxon>Hyphopichia</taxon>
    </lineage>
</organism>
<dbReference type="GeneID" id="30993534"/>
<sequence>MLFTNFLVYATIAVTASAAPFNSTLGKRDGNTCQFPKGKGLVAITSDKDNGGWAMSPDQKCTSGNYCPYACPSGKLMAQWDTKATSYKYPESQNGGLKCNSDGTVSKPFSDKDYCVDGEGTVKAKNSANDQVAFCQTVLPGNEDMLIPTKVGGGSLEDLAVPGPDYYAGTAAHYYVNPPGVSTDDACSWGSKDKSQGNWSPYVAGANMDDNGQTFVKIGWNPKYVEDFDNKKPDFGIRVTCDDEGDCNGLDCEIDPSSTGFNGVKGSDSGKQQGASYCIVTAKNKASAKIEVFSKGN</sequence>
<proteinExistence type="inferred from homology"/>
<accession>A0A1E4RLU8</accession>
<keyword evidence="2" id="KW-0732">Signal</keyword>
<dbReference type="Proteomes" id="UP000095085">
    <property type="component" value="Unassembled WGS sequence"/>
</dbReference>
<dbReference type="OrthoDB" id="5554151at2759"/>
<dbReference type="AlphaFoldDB" id="A0A1E4RLU8"/>